<organism evidence="2 3">
    <name type="scientific">Colletotrichum costaricense</name>
    <dbReference type="NCBI Taxonomy" id="1209916"/>
    <lineage>
        <taxon>Eukaryota</taxon>
        <taxon>Fungi</taxon>
        <taxon>Dikarya</taxon>
        <taxon>Ascomycota</taxon>
        <taxon>Pezizomycotina</taxon>
        <taxon>Sordariomycetes</taxon>
        <taxon>Hypocreomycetidae</taxon>
        <taxon>Glomerellales</taxon>
        <taxon>Glomerellaceae</taxon>
        <taxon>Colletotrichum</taxon>
        <taxon>Colletotrichum acutatum species complex</taxon>
    </lineage>
</organism>
<keyword evidence="3" id="KW-1185">Reference proteome</keyword>
<dbReference type="AlphaFoldDB" id="A0AAJ0E0Z7"/>
<accession>A0AAJ0E0Z7</accession>
<dbReference type="RefSeq" id="XP_060314630.1">
    <property type="nucleotide sequence ID" value="XM_060454930.1"/>
</dbReference>
<evidence type="ECO:0000313" key="2">
    <source>
        <dbReference type="EMBL" id="KAK1528928.1"/>
    </source>
</evidence>
<dbReference type="GeneID" id="85338477"/>
<dbReference type="EMBL" id="MOOE01000006">
    <property type="protein sequence ID" value="KAK1528928.1"/>
    <property type="molecule type" value="Genomic_DNA"/>
</dbReference>
<proteinExistence type="predicted"/>
<name>A0AAJ0E0Z7_9PEZI</name>
<gene>
    <name evidence="2" type="ORF">CCOS01_06762</name>
</gene>
<comment type="caution">
    <text evidence="2">The sequence shown here is derived from an EMBL/GenBank/DDBJ whole genome shotgun (WGS) entry which is preliminary data.</text>
</comment>
<protein>
    <submittedName>
        <fullName evidence="2">Uncharacterized protein</fullName>
    </submittedName>
</protein>
<sequence>MINPIIPIQVRVHSETGLSTPGLTVGHAEKPQSQQESEPGLAAVARPKERDYLTGFGTLGTRRRPSLQMLEKTCQCQTLIATLSRNNVTRGLGKGVATILAPTLRTAYLM</sequence>
<reference evidence="2 3" key="1">
    <citation type="submission" date="2016-10" db="EMBL/GenBank/DDBJ databases">
        <title>The genome sequence of Colletotrichum fioriniae PJ7.</title>
        <authorList>
            <person name="Baroncelli R."/>
        </authorList>
    </citation>
    <scope>NUCLEOTIDE SEQUENCE [LARGE SCALE GENOMIC DNA]</scope>
    <source>
        <strain evidence="2 3">IMI 309622</strain>
    </source>
</reference>
<dbReference type="Proteomes" id="UP001240678">
    <property type="component" value="Unassembled WGS sequence"/>
</dbReference>
<evidence type="ECO:0000313" key="3">
    <source>
        <dbReference type="Proteomes" id="UP001240678"/>
    </source>
</evidence>
<feature type="region of interest" description="Disordered" evidence="1">
    <location>
        <begin position="17"/>
        <end position="42"/>
    </location>
</feature>
<evidence type="ECO:0000256" key="1">
    <source>
        <dbReference type="SAM" id="MobiDB-lite"/>
    </source>
</evidence>